<name>A0ABS0Y3E3_9HYPH</name>
<keyword evidence="4" id="KW-0479">Metal-binding</keyword>
<evidence type="ECO:0000256" key="7">
    <source>
        <dbReference type="ARBA" id="ARBA00023172"/>
    </source>
</evidence>
<organism evidence="11 12">
    <name type="scientific">Microvirga splendida</name>
    <dbReference type="NCBI Taxonomy" id="2795727"/>
    <lineage>
        <taxon>Bacteria</taxon>
        <taxon>Pseudomonadati</taxon>
        <taxon>Pseudomonadota</taxon>
        <taxon>Alphaproteobacteria</taxon>
        <taxon>Hyphomicrobiales</taxon>
        <taxon>Methylobacteriaceae</taxon>
        <taxon>Microvirga</taxon>
    </lineage>
</organism>
<feature type="domain" description="Cas12f1-like TNB" evidence="9">
    <location>
        <begin position="287"/>
        <end position="350"/>
    </location>
</feature>
<evidence type="ECO:0000256" key="1">
    <source>
        <dbReference type="ARBA" id="ARBA00008761"/>
    </source>
</evidence>
<comment type="similarity">
    <text evidence="2">In the N-terminal section; belongs to the transposase 2 family.</text>
</comment>
<protein>
    <submittedName>
        <fullName evidence="11">Transposase</fullName>
    </submittedName>
</protein>
<feature type="domain" description="Transposase putative helix-turn-helix" evidence="10">
    <location>
        <begin position="1"/>
        <end position="46"/>
    </location>
</feature>
<keyword evidence="5" id="KW-0862">Zinc</keyword>
<dbReference type="InterPro" id="IPR051399">
    <property type="entry name" value="RNA-guided_DNA_endo/Transpos"/>
</dbReference>
<keyword evidence="7" id="KW-0233">DNA recombination</keyword>
<accession>A0ABS0Y3E3</accession>
<comment type="caution">
    <text evidence="11">The sequence shown here is derived from an EMBL/GenBank/DDBJ whole genome shotgun (WGS) entry which is preliminary data.</text>
</comment>
<dbReference type="Pfam" id="PF12323">
    <property type="entry name" value="HTH_OrfB_IS605"/>
    <property type="match status" value="1"/>
</dbReference>
<evidence type="ECO:0000256" key="5">
    <source>
        <dbReference type="ARBA" id="ARBA00022833"/>
    </source>
</evidence>
<keyword evidence="12" id="KW-1185">Reference proteome</keyword>
<dbReference type="NCBIfam" id="TIGR01766">
    <property type="entry name" value="IS200/IS605 family accessory protein TnpB-like domain"/>
    <property type="match status" value="1"/>
</dbReference>
<proteinExistence type="inferred from homology"/>
<evidence type="ECO:0000259" key="9">
    <source>
        <dbReference type="Pfam" id="PF07282"/>
    </source>
</evidence>
<feature type="domain" description="Probable transposase IS891/IS1136/IS1341" evidence="8">
    <location>
        <begin position="175"/>
        <end position="275"/>
    </location>
</feature>
<comment type="similarity">
    <text evidence="1">In the C-terminal section; belongs to the transposase 35 family.</text>
</comment>
<evidence type="ECO:0000313" key="11">
    <source>
        <dbReference type="EMBL" id="MBJ6126824.1"/>
    </source>
</evidence>
<sequence length="371" mass="41132">MALRSYKFRIRPNRAQSTALAAMLRDFCGLYNACLQQRIEAYRRRGISLRYVHQASELKTVRMVEPDLARWSFSALQQVLRRVDQTYAAFFKRKRGFPRFRASARYHAATFRVGDGLTIKKDRRIGIVGVTGGIKVVWHRNLPEDAELGSAILTRQNGQWFVVFSIEAAFAETCGTGSVGIDLGLNSLIATSDGETIQAPRFARKAQAAQRRRQRALARCKRGSTRRLKAKHRLAVGSAKIADQRRDFAHKLSRSLVTRYGAIAFEDLNLTGLKRGMLARSVHDAAWSQLVQFVQYKAASAGAEVALVDPRGTSQTCPECGMIKAKALSEREHRCECGAVLDRDVAAAVVVHLKAFGPGTGLRTITGRVAA</sequence>
<evidence type="ECO:0000256" key="4">
    <source>
        <dbReference type="ARBA" id="ARBA00022723"/>
    </source>
</evidence>
<evidence type="ECO:0000256" key="2">
    <source>
        <dbReference type="ARBA" id="ARBA00011044"/>
    </source>
</evidence>
<dbReference type="EMBL" id="JAELXT010000017">
    <property type="protein sequence ID" value="MBJ6126824.1"/>
    <property type="molecule type" value="Genomic_DNA"/>
</dbReference>
<evidence type="ECO:0000259" key="10">
    <source>
        <dbReference type="Pfam" id="PF12323"/>
    </source>
</evidence>
<dbReference type="Pfam" id="PF07282">
    <property type="entry name" value="Cas12f1-like_TNB"/>
    <property type="match status" value="1"/>
</dbReference>
<dbReference type="PANTHER" id="PTHR30405:SF11">
    <property type="entry name" value="RNA-GUIDED DNA ENDONUCLEASE RV2885C-RELATED"/>
    <property type="match status" value="1"/>
</dbReference>
<dbReference type="RefSeq" id="WP_199050055.1">
    <property type="nucleotide sequence ID" value="NZ_JAELXT010000017.1"/>
</dbReference>
<dbReference type="InterPro" id="IPR001959">
    <property type="entry name" value="Transposase"/>
</dbReference>
<keyword evidence="3" id="KW-0815">Transposition</keyword>
<gene>
    <name evidence="11" type="ORF">JAO75_15555</name>
</gene>
<evidence type="ECO:0000259" key="8">
    <source>
        <dbReference type="Pfam" id="PF01385"/>
    </source>
</evidence>
<reference evidence="12" key="1">
    <citation type="submission" date="2020-12" db="EMBL/GenBank/DDBJ databases">
        <title>Hymenobacter sp.</title>
        <authorList>
            <person name="Kim M.K."/>
        </authorList>
    </citation>
    <scope>NUCLEOTIDE SEQUENCE [LARGE SCALE GENOMIC DNA]</scope>
    <source>
        <strain evidence="12">BT325</strain>
    </source>
</reference>
<dbReference type="Pfam" id="PF01385">
    <property type="entry name" value="OrfB_IS605"/>
    <property type="match status" value="1"/>
</dbReference>
<evidence type="ECO:0000256" key="6">
    <source>
        <dbReference type="ARBA" id="ARBA00023125"/>
    </source>
</evidence>
<dbReference type="InterPro" id="IPR010095">
    <property type="entry name" value="Cas12f1-like_TNB"/>
</dbReference>
<dbReference type="NCBIfam" id="NF040570">
    <property type="entry name" value="guided_TnpB"/>
    <property type="match status" value="1"/>
</dbReference>
<evidence type="ECO:0000256" key="3">
    <source>
        <dbReference type="ARBA" id="ARBA00022578"/>
    </source>
</evidence>
<dbReference type="InterPro" id="IPR021027">
    <property type="entry name" value="Transposase_put_HTH"/>
</dbReference>
<evidence type="ECO:0000313" key="12">
    <source>
        <dbReference type="Proteomes" id="UP000620670"/>
    </source>
</evidence>
<keyword evidence="6" id="KW-0238">DNA-binding</keyword>
<dbReference type="Proteomes" id="UP000620670">
    <property type="component" value="Unassembled WGS sequence"/>
</dbReference>
<dbReference type="PANTHER" id="PTHR30405">
    <property type="entry name" value="TRANSPOSASE"/>
    <property type="match status" value="1"/>
</dbReference>